<organism evidence="3 4">
    <name type="scientific">Heligmosomoides polygyrus</name>
    <name type="common">Parasitic roundworm</name>
    <dbReference type="NCBI Taxonomy" id="6339"/>
    <lineage>
        <taxon>Eukaryota</taxon>
        <taxon>Metazoa</taxon>
        <taxon>Ecdysozoa</taxon>
        <taxon>Nematoda</taxon>
        <taxon>Chromadorea</taxon>
        <taxon>Rhabditida</taxon>
        <taxon>Rhabditina</taxon>
        <taxon>Rhabditomorpha</taxon>
        <taxon>Strongyloidea</taxon>
        <taxon>Heligmosomidae</taxon>
        <taxon>Heligmosomoides</taxon>
    </lineage>
</organism>
<dbReference type="Proteomes" id="UP000050761">
    <property type="component" value="Unassembled WGS sequence"/>
</dbReference>
<reference evidence="2 3" key="1">
    <citation type="submission" date="2018-11" db="EMBL/GenBank/DDBJ databases">
        <authorList>
            <consortium name="Pathogen Informatics"/>
        </authorList>
    </citation>
    <scope>NUCLEOTIDE SEQUENCE [LARGE SCALE GENOMIC DNA]</scope>
</reference>
<accession>A0A183GAW6</accession>
<gene>
    <name evidence="2" type="ORF">HPBE_LOCUS19195</name>
</gene>
<evidence type="ECO:0000313" key="3">
    <source>
        <dbReference type="Proteomes" id="UP000050761"/>
    </source>
</evidence>
<accession>A0A3P8C7P7</accession>
<name>A0A183GAW6_HELPZ</name>
<dbReference type="EMBL" id="UZAH01031196">
    <property type="protein sequence ID" value="VDP14325.1"/>
    <property type="molecule type" value="Genomic_DNA"/>
</dbReference>
<proteinExistence type="predicted"/>
<evidence type="ECO:0000313" key="2">
    <source>
        <dbReference type="EMBL" id="VDP14325.1"/>
    </source>
</evidence>
<reference evidence="4" key="2">
    <citation type="submission" date="2019-09" db="UniProtKB">
        <authorList>
            <consortium name="WormBaseParasite"/>
        </authorList>
    </citation>
    <scope>IDENTIFICATION</scope>
</reference>
<feature type="compositionally biased region" description="Low complexity" evidence="1">
    <location>
        <begin position="23"/>
        <end position="35"/>
    </location>
</feature>
<keyword evidence="3" id="KW-1185">Reference proteome</keyword>
<dbReference type="AlphaFoldDB" id="A0A183GAW6"/>
<dbReference type="WBParaSite" id="HPBE_0001919601-mRNA-1">
    <property type="protein sequence ID" value="HPBE_0001919601-mRNA-1"/>
    <property type="gene ID" value="HPBE_0001919601"/>
</dbReference>
<evidence type="ECO:0000313" key="4">
    <source>
        <dbReference type="WBParaSite" id="HPBE_0001919601-mRNA-1"/>
    </source>
</evidence>
<sequence length="77" mass="8554">MSDDERDGAPVEPAEEAEDNAAERPQIQQVPPIRQSTSITPSVKPRMIWPCYTERSLAYSAGLTTSHQSETMFGTQM</sequence>
<feature type="region of interest" description="Disordered" evidence="1">
    <location>
        <begin position="1"/>
        <end position="41"/>
    </location>
</feature>
<evidence type="ECO:0000256" key="1">
    <source>
        <dbReference type="SAM" id="MobiDB-lite"/>
    </source>
</evidence>
<protein>
    <submittedName>
        <fullName evidence="2 4">Uncharacterized protein</fullName>
    </submittedName>
</protein>